<gene>
    <name evidence="3" type="ORF">FEAC_28610</name>
    <name evidence="2" type="ORF">FEAC_29550</name>
</gene>
<proteinExistence type="predicted"/>
<reference evidence="2 4" key="1">
    <citation type="submission" date="2015-01" db="EMBL/GenBank/DDBJ databases">
        <title>Draft genome of the acidophilic iron oxidizer Ferrimicrobium acidiphilum strain T23.</title>
        <authorList>
            <person name="Poehlein A."/>
            <person name="Eisen S."/>
            <person name="Schloemann M."/>
            <person name="Johnson B.D."/>
            <person name="Daniel R."/>
            <person name="Muehling M."/>
        </authorList>
    </citation>
    <scope>NUCLEOTIDE SEQUENCE [LARGE SCALE GENOMIC DNA]</scope>
    <source>
        <strain evidence="2 4">T23</strain>
    </source>
</reference>
<dbReference type="EMBL" id="JXUW01000043">
    <property type="protein sequence ID" value="KJE75419.1"/>
    <property type="molecule type" value="Genomic_DNA"/>
</dbReference>
<evidence type="ECO:0000256" key="1">
    <source>
        <dbReference type="SAM" id="MobiDB-lite"/>
    </source>
</evidence>
<feature type="region of interest" description="Disordered" evidence="1">
    <location>
        <begin position="1"/>
        <end position="32"/>
    </location>
</feature>
<dbReference type="Proteomes" id="UP000032336">
    <property type="component" value="Unassembled WGS sequence"/>
</dbReference>
<name>A0A0D8FQR6_9ACTN</name>
<keyword evidence="4" id="KW-1185">Reference proteome</keyword>
<accession>A0A0D8FQR6</accession>
<evidence type="ECO:0000313" key="4">
    <source>
        <dbReference type="Proteomes" id="UP000032336"/>
    </source>
</evidence>
<protein>
    <submittedName>
        <fullName evidence="2">Uncharacterized protein</fullName>
    </submittedName>
</protein>
<sequence>MSSFHVAESERVSTLTSETESSSPSEQASIGPSSIVASRCLLGTGCGPVGAGRVISPSAAILASATLADISFNPPSGFVHPRDRQSAREIDARVGYAGSKQRVRTISISTSVNSRPT</sequence>
<dbReference type="AlphaFoldDB" id="A0A0D8FQR6"/>
<evidence type="ECO:0000313" key="3">
    <source>
        <dbReference type="EMBL" id="KJE75419.1"/>
    </source>
</evidence>
<evidence type="ECO:0000313" key="2">
    <source>
        <dbReference type="EMBL" id="KJE75294.1"/>
    </source>
</evidence>
<feature type="compositionally biased region" description="Low complexity" evidence="1">
    <location>
        <begin position="12"/>
        <end position="32"/>
    </location>
</feature>
<organism evidence="2 4">
    <name type="scientific">Ferrimicrobium acidiphilum DSM 19497</name>
    <dbReference type="NCBI Taxonomy" id="1121877"/>
    <lineage>
        <taxon>Bacteria</taxon>
        <taxon>Bacillati</taxon>
        <taxon>Actinomycetota</taxon>
        <taxon>Acidimicrobiia</taxon>
        <taxon>Acidimicrobiales</taxon>
        <taxon>Acidimicrobiaceae</taxon>
        <taxon>Ferrimicrobium</taxon>
    </lineage>
</organism>
<comment type="caution">
    <text evidence="2">The sequence shown here is derived from an EMBL/GenBank/DDBJ whole genome shotgun (WGS) entry which is preliminary data.</text>
</comment>
<dbReference type="EMBL" id="JXUW01000050">
    <property type="protein sequence ID" value="KJE75294.1"/>
    <property type="molecule type" value="Genomic_DNA"/>
</dbReference>